<evidence type="ECO:0000313" key="2">
    <source>
        <dbReference type="EMBL" id="CAD7280949.1"/>
    </source>
</evidence>
<name>A0A7R9BTG3_9CRUS</name>
<evidence type="ECO:0000256" key="1">
    <source>
        <dbReference type="SAM" id="MobiDB-lite"/>
    </source>
</evidence>
<evidence type="ECO:0000313" key="3">
    <source>
        <dbReference type="Proteomes" id="UP000678499"/>
    </source>
</evidence>
<reference evidence="2" key="1">
    <citation type="submission" date="2020-11" db="EMBL/GenBank/DDBJ databases">
        <authorList>
            <person name="Tran Van P."/>
        </authorList>
    </citation>
    <scope>NUCLEOTIDE SEQUENCE</scope>
</reference>
<gene>
    <name evidence="2" type="ORF">NMOB1V02_LOCUS8605</name>
</gene>
<dbReference type="AlphaFoldDB" id="A0A7R9BTG3"/>
<protein>
    <submittedName>
        <fullName evidence="2">Uncharacterized protein</fullName>
    </submittedName>
</protein>
<dbReference type="EMBL" id="OA884541">
    <property type="protein sequence ID" value="CAD7280949.1"/>
    <property type="molecule type" value="Genomic_DNA"/>
</dbReference>
<keyword evidence="3" id="KW-1185">Reference proteome</keyword>
<sequence length="282" mass="32612">MHRISKTSVGKLTWREKLVPFHCFEEGTRCREISSRQAGSSRKRIFAVPIPQHNHETTPSMSSFEPVSRAVQVHQPGLYMKHQTMNDASEIKRCSDGKLTWREKLAPFQAFKKGTKCREIPSRRVESSRKRIYAVPVAQHHHATTRSMSSCDRVSRAVQVHQPGSAGERSSQPEEQIRGEISARDRSRSLSKQERVTGSEEISRLQERAKRLRKLDKLKMEENLRKHEENRQEAQMLKLIPTIAANRMRDAKIARIRRNAELQKIRFGSHRDPDKFESDSSV</sequence>
<feature type="region of interest" description="Disordered" evidence="1">
    <location>
        <begin position="139"/>
        <end position="203"/>
    </location>
</feature>
<dbReference type="Proteomes" id="UP000678499">
    <property type="component" value="Unassembled WGS sequence"/>
</dbReference>
<proteinExistence type="predicted"/>
<organism evidence="2">
    <name type="scientific">Notodromas monacha</name>
    <dbReference type="NCBI Taxonomy" id="399045"/>
    <lineage>
        <taxon>Eukaryota</taxon>
        <taxon>Metazoa</taxon>
        <taxon>Ecdysozoa</taxon>
        <taxon>Arthropoda</taxon>
        <taxon>Crustacea</taxon>
        <taxon>Oligostraca</taxon>
        <taxon>Ostracoda</taxon>
        <taxon>Podocopa</taxon>
        <taxon>Podocopida</taxon>
        <taxon>Cypridocopina</taxon>
        <taxon>Cypridoidea</taxon>
        <taxon>Cyprididae</taxon>
        <taxon>Notodromas</taxon>
    </lineage>
</organism>
<accession>A0A7R9BTG3</accession>
<feature type="compositionally biased region" description="Basic and acidic residues" evidence="1">
    <location>
        <begin position="171"/>
        <end position="203"/>
    </location>
</feature>
<dbReference type="EMBL" id="CAJPEX010002504">
    <property type="protein sequence ID" value="CAG0921101.1"/>
    <property type="molecule type" value="Genomic_DNA"/>
</dbReference>